<sequence>MNINWKNIETKIIINNKNPETKNILFLHGFGGNFNNKISFYDYFNNCNFYCINMIGHGNSIIENDNQLDLIYFKEIALEFILKNNLKNLIIMGHSMGGGIALLLFDDLKKHNINFQYILEAPLNPSVINNYSLIEKFIPKTIDDTIMIINSLFFDPLKIFKEKTIYDKYITSEFNKMHNNYQLKLLIKKENQLKWVELIGDVISRLDVLTLLILGDSDPLIPAKETFSLFKKNPNVKTFIIKNSKHMPFFENKEICFSIVKKFIDNL</sequence>
<evidence type="ECO:0000313" key="5">
    <source>
        <dbReference type="EMBL" id="KFB07252.1"/>
    </source>
</evidence>
<comment type="similarity">
    <text evidence="1">Belongs to the lipase/esterase LIP3/BchO family.</text>
</comment>
<dbReference type="GO" id="GO:0052689">
    <property type="term" value="F:carboxylic ester hydrolase activity"/>
    <property type="evidence" value="ECO:0007669"/>
    <property type="project" value="UniProtKB-KW"/>
</dbReference>
<dbReference type="InterPro" id="IPR050266">
    <property type="entry name" value="AB_hydrolase_sf"/>
</dbReference>
<comment type="caution">
    <text evidence="5">The sequence shown here is derived from an EMBL/GenBank/DDBJ whole genome shotgun (WGS) entry which is preliminary data.</text>
</comment>
<evidence type="ECO:0000256" key="1">
    <source>
        <dbReference type="ARBA" id="ARBA00006989"/>
    </source>
</evidence>
<dbReference type="SUPFAM" id="SSF53474">
    <property type="entry name" value="alpha/beta-Hydrolases"/>
    <property type="match status" value="1"/>
</dbReference>
<dbReference type="PANTHER" id="PTHR43798">
    <property type="entry name" value="MONOACYLGLYCEROL LIPASE"/>
    <property type="match status" value="1"/>
</dbReference>
<dbReference type="PANTHER" id="PTHR43798:SF33">
    <property type="entry name" value="HYDROLASE, PUTATIVE (AFU_ORTHOLOGUE AFUA_2G14860)-RELATED"/>
    <property type="match status" value="1"/>
</dbReference>
<keyword evidence="6" id="KW-1185">Reference proteome</keyword>
<dbReference type="RefSeq" id="WP_036452589.1">
    <property type="nucleotide sequence ID" value="NZ_AWQU01000088.1"/>
</dbReference>
<dbReference type="Pfam" id="PF00561">
    <property type="entry name" value="Abhydrolase_1"/>
    <property type="match status" value="1"/>
</dbReference>
<proteinExistence type="inferred from homology"/>
<evidence type="ECO:0000256" key="3">
    <source>
        <dbReference type="ARBA" id="ARBA00022801"/>
    </source>
</evidence>
<dbReference type="AlphaFoldDB" id="A0A084U2R6"/>
<name>A0A084U2R6_MALIO</name>
<keyword evidence="3 5" id="KW-0378">Hydrolase</keyword>
<evidence type="ECO:0000313" key="6">
    <source>
        <dbReference type="Proteomes" id="UP000028523"/>
    </source>
</evidence>
<dbReference type="GO" id="GO:0016020">
    <property type="term" value="C:membrane"/>
    <property type="evidence" value="ECO:0007669"/>
    <property type="project" value="TreeGrafter"/>
</dbReference>
<dbReference type="Proteomes" id="UP000028523">
    <property type="component" value="Unassembled WGS sequence"/>
</dbReference>
<protein>
    <submittedName>
        <fullName evidence="5">Alpha/beta hydrolase family protein</fullName>
    </submittedName>
</protein>
<accession>A0A084U2R6</accession>
<dbReference type="InterPro" id="IPR000073">
    <property type="entry name" value="AB_hydrolase_1"/>
</dbReference>
<organism evidence="5 6">
    <name type="scientific">Malacoplasma iowae DK-CPA</name>
    <dbReference type="NCBI Taxonomy" id="1394179"/>
    <lineage>
        <taxon>Bacteria</taxon>
        <taxon>Bacillati</taxon>
        <taxon>Mycoplasmatota</taxon>
        <taxon>Mycoplasmoidales</taxon>
        <taxon>Mycoplasmoidaceae</taxon>
        <taxon>Malacoplasma</taxon>
    </lineage>
</organism>
<gene>
    <name evidence="5" type="ORF">P271_78</name>
</gene>
<reference evidence="5 6" key="1">
    <citation type="journal article" date="2014" name="PLoS ONE">
        <title>Reduction of Hydrogen Peroxide Accumulation and Toxicity by a Catalase from Mycoplasma iowae.</title>
        <authorList>
            <person name="Pritchard R.E."/>
            <person name="Prassinos A.J."/>
            <person name="Osborne J.D."/>
            <person name="Raviv Z."/>
            <person name="Balish M.F."/>
        </authorList>
    </citation>
    <scope>NUCLEOTIDE SEQUENCE [LARGE SCALE GENOMIC DNA]</scope>
    <source>
        <strain evidence="5 6">DK-CPA</strain>
    </source>
</reference>
<evidence type="ECO:0000259" key="4">
    <source>
        <dbReference type="Pfam" id="PF00561"/>
    </source>
</evidence>
<dbReference type="InterPro" id="IPR029058">
    <property type="entry name" value="AB_hydrolase_fold"/>
</dbReference>
<feature type="domain" description="AB hydrolase-1" evidence="4">
    <location>
        <begin position="23"/>
        <end position="108"/>
    </location>
</feature>
<dbReference type="Gene3D" id="3.40.50.1820">
    <property type="entry name" value="alpha/beta hydrolase"/>
    <property type="match status" value="1"/>
</dbReference>
<keyword evidence="2" id="KW-0719">Serine esterase</keyword>
<dbReference type="PRINTS" id="PR00111">
    <property type="entry name" value="ABHYDROLASE"/>
</dbReference>
<evidence type="ECO:0000256" key="2">
    <source>
        <dbReference type="ARBA" id="ARBA00022487"/>
    </source>
</evidence>
<dbReference type="EMBL" id="AWQU01000088">
    <property type="protein sequence ID" value="KFB07252.1"/>
    <property type="molecule type" value="Genomic_DNA"/>
</dbReference>